<evidence type="ECO:0000256" key="2">
    <source>
        <dbReference type="SAM" id="MobiDB-lite"/>
    </source>
</evidence>
<evidence type="ECO:0000313" key="4">
    <source>
        <dbReference type="Proteomes" id="UP000737018"/>
    </source>
</evidence>
<evidence type="ECO:0008006" key="5">
    <source>
        <dbReference type="Google" id="ProtNLM"/>
    </source>
</evidence>
<evidence type="ECO:0000313" key="3">
    <source>
        <dbReference type="EMBL" id="KAF3964448.1"/>
    </source>
</evidence>
<dbReference type="PANTHER" id="PTHR35480:SF1">
    <property type="entry name" value="MATERNAL EFFECT EMBRYO ARREST 22"/>
    <property type="match status" value="1"/>
</dbReference>
<feature type="region of interest" description="Disordered" evidence="2">
    <location>
        <begin position="190"/>
        <end position="218"/>
    </location>
</feature>
<feature type="coiled-coil region" evidence="1">
    <location>
        <begin position="394"/>
        <end position="466"/>
    </location>
</feature>
<protein>
    <recommendedName>
        <fullName evidence="5">Maternal effect embryo arrest 22</fullName>
    </recommendedName>
</protein>
<dbReference type="PANTHER" id="PTHR35480">
    <property type="entry name" value="MATERNAL EFFECT EMBRYO ARREST 22"/>
    <property type="match status" value="1"/>
</dbReference>
<sequence>MAAVAMLVVAREGRACTSVGRRWQGRWQLVAARAATMYHQLRIPIIYLATSSTEMASDMAGQLQSGNACCKMWKEKYASLEYKRNALRQAVNILQPQIDRFQAENANLRKAYEEEQTRADNEKEGRLKESMARVSLENEISTLKSEISSLQQKTSTNALDRNEEVKLLQVRVSEGEKEINRLKELLGKEKRRADAERKNAEGEKKKAAEELKSIKAEKSKADEQRSLAKIEGAKAEQYRLQLEMLKKEADDAKSKLASETLKFEQANKKLEAEKQKAIKERKRVESEMAKVEEQRKLAEANGKKALQEKCRAENLSRQLEENRQSVEELQKEVLEFVSSGNLAPSGGQVDNKLNPEYEKMKDKLQFKISNVKVEEPKLVLELFKESKKRFEIGKQKAIDEKKRADLDLAKVEEQAKLVEVNWKKAMEEKCRADQLTQQLQEDKRTIEELQKKIQELLSSRKLVEGSVVPPHRVINSEHSNVKYLKKQLKFEKLQAKHAKQVAKFEKSRNHIMQQEFGRLKMEFDKFANHLYISNNSFSPSTEGTDDLEKNTGFGISNFRLLVVDFFSDAGLMTVEPKYSSDGFFILITWLGTLLVCKGKPYSVLHHCCLYLEEILLNPFQGRGAFSVTTSAKLVEENLSVQPTISNLSGEVTKIRCNEKSAEVAENNVIIPDRDDVGRVCEHIRKRKRVPDSVESIEYLYSKGKKLHTQIEEKLSILHGMLGRQVGNPLGEDRCSTPNLQCIPYTILDGFHKRRKSHDEVLEKQFCESDERKKTENVVTEVLEDPIDLETMVNFEDVADGDYMKLLVLDNAADEERYKMAMEVPLSPTLPNIDFHGAENFDVDNSEALVVEWAYEGLSTDKENLLPAHSFDVIDVEINSNKLKHNVLENSCTLLLHKSVGRPLDYCSENGSRSVIQAGKVGFDQTQDSGEVLAVSNLTISRDEELKFPVESELGPSHANIPKYCVLFPDMKDCYTVSRIISAAKNCIARCCLLSQTEWMVPKILLAIKMEENLLLAEKVCVFFTLLLLNLSTAAPRKFGSFLNRDSILCMDSFAEHIHAVMSDVETRSIFTDFGFVDELLSLIEDFLIYGRVTVYDNVSSETSIECDSRIDILLDGVNIKLLDVVASADLLVAGSIILASICASIDHIAFICETSCNIILRRACDSSLVLTILHVFAYLGGQKFFSLGNYKLMMMVLKSIVMLLEGVHLSVDAAACPSSVGKVQLQFHPCAKCPFSEGAISIDTSALLLLELLQNIAVLGTTNHDVIKSFNASNSQVLCDNFNSEQYPSHEEVHCVADLNCDASCSLKKCEMPTSQSDSVDNMTVCHLSDVLSLVELVACNMSWDWTSIKMVPQLLKILESCVLENFAAAVVVLLGQLGRLGVDVGGYEDKGVENLRCNLSAFLSRDATMKAGLTVQIATVTALLGLLPFDFETLVQRNVKLQETATQSVLVDYIWKWFSLLSKEQQELSVSLLQTAGAKKNEL</sequence>
<accession>A0A8J4RLM5</accession>
<dbReference type="EMBL" id="JRKL02001364">
    <property type="protein sequence ID" value="KAF3964448.1"/>
    <property type="molecule type" value="Genomic_DNA"/>
</dbReference>
<feature type="region of interest" description="Disordered" evidence="2">
    <location>
        <begin position="284"/>
        <end position="304"/>
    </location>
</feature>
<organism evidence="3 4">
    <name type="scientific">Castanea mollissima</name>
    <name type="common">Chinese chestnut</name>
    <dbReference type="NCBI Taxonomy" id="60419"/>
    <lineage>
        <taxon>Eukaryota</taxon>
        <taxon>Viridiplantae</taxon>
        <taxon>Streptophyta</taxon>
        <taxon>Embryophyta</taxon>
        <taxon>Tracheophyta</taxon>
        <taxon>Spermatophyta</taxon>
        <taxon>Magnoliopsida</taxon>
        <taxon>eudicotyledons</taxon>
        <taxon>Gunneridae</taxon>
        <taxon>Pentapetalae</taxon>
        <taxon>rosids</taxon>
        <taxon>fabids</taxon>
        <taxon>Fagales</taxon>
        <taxon>Fagaceae</taxon>
        <taxon>Castanea</taxon>
    </lineage>
</organism>
<gene>
    <name evidence="3" type="ORF">CMV_011269</name>
</gene>
<keyword evidence="1" id="KW-0175">Coiled coil</keyword>
<name>A0A8J4RLM5_9ROSI</name>
<dbReference type="Proteomes" id="UP000737018">
    <property type="component" value="Unassembled WGS sequence"/>
</dbReference>
<evidence type="ECO:0000256" key="1">
    <source>
        <dbReference type="SAM" id="Coils"/>
    </source>
</evidence>
<comment type="caution">
    <text evidence="3">The sequence shown here is derived from an EMBL/GenBank/DDBJ whole genome shotgun (WGS) entry which is preliminary data.</text>
</comment>
<dbReference type="OrthoDB" id="1933275at2759"/>
<proteinExistence type="predicted"/>
<keyword evidence="4" id="KW-1185">Reference proteome</keyword>
<reference evidence="3" key="1">
    <citation type="submission" date="2020-03" db="EMBL/GenBank/DDBJ databases">
        <title>Castanea mollissima Vanexum genome sequencing.</title>
        <authorList>
            <person name="Staton M."/>
        </authorList>
    </citation>
    <scope>NUCLEOTIDE SEQUENCE</scope>
    <source>
        <tissue evidence="3">Leaf</tissue>
    </source>
</reference>